<dbReference type="OrthoDB" id="1399920at2"/>
<keyword evidence="3" id="KW-1185">Reference proteome</keyword>
<dbReference type="GO" id="GO:0042802">
    <property type="term" value="F:identical protein binding"/>
    <property type="evidence" value="ECO:0007669"/>
    <property type="project" value="InterPro"/>
</dbReference>
<evidence type="ECO:0000313" key="2">
    <source>
        <dbReference type="EMBL" id="SHG70048.1"/>
    </source>
</evidence>
<name>A0A1M5LYF1_9BACT</name>
<feature type="signal peptide" evidence="1">
    <location>
        <begin position="1"/>
        <end position="24"/>
    </location>
</feature>
<dbReference type="InterPro" id="IPR011990">
    <property type="entry name" value="TPR-like_helical_dom_sf"/>
</dbReference>
<dbReference type="PROSITE" id="PS51257">
    <property type="entry name" value="PROKAR_LIPOPROTEIN"/>
    <property type="match status" value="1"/>
</dbReference>
<dbReference type="Gene3D" id="1.25.40.10">
    <property type="entry name" value="Tetratricopeptide repeat domain"/>
    <property type="match status" value="3"/>
</dbReference>
<reference evidence="2 3" key="1">
    <citation type="submission" date="2016-11" db="EMBL/GenBank/DDBJ databases">
        <authorList>
            <person name="Jaros S."/>
            <person name="Januszkiewicz K."/>
            <person name="Wedrychowicz H."/>
        </authorList>
    </citation>
    <scope>NUCLEOTIDE SEQUENCE [LARGE SCALE GENOMIC DNA]</scope>
    <source>
        <strain evidence="2 3">DSM 24574</strain>
    </source>
</reference>
<gene>
    <name evidence="2" type="ORF">SAMN04488109_1464</name>
</gene>
<protein>
    <submittedName>
        <fullName evidence="2">Tetratricopeptide repeat-containing protein</fullName>
    </submittedName>
</protein>
<dbReference type="Pfam" id="PF13181">
    <property type="entry name" value="TPR_8"/>
    <property type="match status" value="1"/>
</dbReference>
<dbReference type="SUPFAM" id="SSF48452">
    <property type="entry name" value="TPR-like"/>
    <property type="match status" value="1"/>
</dbReference>
<accession>A0A1M5LYF1</accession>
<evidence type="ECO:0000313" key="3">
    <source>
        <dbReference type="Proteomes" id="UP000184212"/>
    </source>
</evidence>
<dbReference type="InterPro" id="IPR011717">
    <property type="entry name" value="TPR-4"/>
</dbReference>
<dbReference type="EMBL" id="FQWQ01000001">
    <property type="protein sequence ID" value="SHG70048.1"/>
    <property type="molecule type" value="Genomic_DNA"/>
</dbReference>
<keyword evidence="1" id="KW-0732">Signal</keyword>
<organism evidence="2 3">
    <name type="scientific">Chryseolinea serpens</name>
    <dbReference type="NCBI Taxonomy" id="947013"/>
    <lineage>
        <taxon>Bacteria</taxon>
        <taxon>Pseudomonadati</taxon>
        <taxon>Bacteroidota</taxon>
        <taxon>Cytophagia</taxon>
        <taxon>Cytophagales</taxon>
        <taxon>Fulvivirgaceae</taxon>
        <taxon>Chryseolinea</taxon>
    </lineage>
</organism>
<sequence length="435" mass="48714">MKKKTLLFLSLAFSVLLILGCAEKQEHDITHPADYAAYLAPRTDAALQKCNEEIAFWKNKQSRTPDSETCKLRIAGLLSSRFMLTGRIEDIFASDSVYRSVLAASGNENASVHRALAANAITQHQFGEAYQQIQKALAIGEGKASSLFMLTDVDLELGDYAGANRALNKIATRNFFPYIIRKAKIKDHEGDLDSAIVLMETALAKAKDNASLSLWTKSNLADMYGHGGRVEEAYHLYLDILKTNPDYDYALKGIAWIAFSHDHRYAEARHIAQYINQKRATPDMHLLLAKIAGAENNMTEKIKELRVFDSLANSPRYGDMYNKYLALMQVEDFSNPAKTIALAKREIQNRPTPQSYDLLAWGYFHEGKYAEALEVAEDFLVDKTFEPDVLFHLGMIYKANGQTGKARTYFRSAEKSAFELGPAVTQKIKEALGNS</sequence>
<dbReference type="Pfam" id="PF07721">
    <property type="entry name" value="TPR_4"/>
    <property type="match status" value="1"/>
</dbReference>
<evidence type="ECO:0000256" key="1">
    <source>
        <dbReference type="SAM" id="SignalP"/>
    </source>
</evidence>
<dbReference type="SMART" id="SM00028">
    <property type="entry name" value="TPR"/>
    <property type="match status" value="4"/>
</dbReference>
<feature type="chain" id="PRO_5012115674" evidence="1">
    <location>
        <begin position="25"/>
        <end position="435"/>
    </location>
</feature>
<dbReference type="AlphaFoldDB" id="A0A1M5LYF1"/>
<proteinExistence type="predicted"/>
<dbReference type="RefSeq" id="WP_073132344.1">
    <property type="nucleotide sequence ID" value="NZ_FQWQ01000001.1"/>
</dbReference>
<dbReference type="InterPro" id="IPR019734">
    <property type="entry name" value="TPR_rpt"/>
</dbReference>
<dbReference type="Proteomes" id="UP000184212">
    <property type="component" value="Unassembled WGS sequence"/>
</dbReference>
<dbReference type="STRING" id="947013.SAMN04488109_1464"/>